<comment type="caution">
    <text evidence="1">The sequence shown here is derived from an EMBL/GenBank/DDBJ whole genome shotgun (WGS) entry which is preliminary data.</text>
</comment>
<accession>W4HFR8</accession>
<dbReference type="STRING" id="1379903.ATO8_18105"/>
<dbReference type="PATRIC" id="fig|1317118.6.peg.3713"/>
<dbReference type="Proteomes" id="UP000019063">
    <property type="component" value="Unassembled WGS sequence"/>
</dbReference>
<dbReference type="RefSeq" id="WP_051487901.1">
    <property type="nucleotide sequence ID" value="NZ_AQQW01000014.1"/>
</dbReference>
<dbReference type="EMBL" id="AQQW01000014">
    <property type="protein sequence ID" value="ETW11243.1"/>
    <property type="molecule type" value="Genomic_DNA"/>
</dbReference>
<dbReference type="eggNOG" id="ENOG502ZBFP">
    <property type="taxonomic scope" value="Bacteria"/>
</dbReference>
<evidence type="ECO:0000313" key="1">
    <source>
        <dbReference type="EMBL" id="ETW11243.1"/>
    </source>
</evidence>
<organism evidence="1 2">
    <name type="scientific">Roseivivax marinus</name>
    <dbReference type="NCBI Taxonomy" id="1379903"/>
    <lineage>
        <taxon>Bacteria</taxon>
        <taxon>Pseudomonadati</taxon>
        <taxon>Pseudomonadota</taxon>
        <taxon>Alphaproteobacteria</taxon>
        <taxon>Rhodobacterales</taxon>
        <taxon>Roseobacteraceae</taxon>
        <taxon>Roseivivax</taxon>
    </lineage>
</organism>
<proteinExistence type="predicted"/>
<name>W4HFR8_9RHOB</name>
<sequence>MTARQLEPQLTSLPDNVRNAILADRRNLRPGMVPVLKRFFAALRRRGEAPDAPSTAPFRAAARSEATLYTLLRALTRYAPHVPTTAGYELRREYYRLVRAAHIDRTKSSSSLPLSAPEDWPEPWRRMWPGLRAAPIRDTSKRRYHASICRCANVIPELALPHPAAAESPGYLFGIAAGEVFRRQGLVDRTIASYLGGLEALMRHGEGDEHSRNALCAVRDHYTRSGRGQPKAKTARVVRLVECGGFEHVVSAIGNLVETARHQADHTAQACRLRQAAAILAVAINKPARSGDMGRWRLGKELQRDPHGTWRLAWTQEKTGVETGAGELWPETGMVLDELLLCGLPRRVADAKYRVARGLNWLTQTNGNRRRPWVSGLVREVIGVPLHDLRTLAADYMRWTAPDTAADVIQSHLGHGSRQAGAAYRALSDSDAAAEAWREMRDRIGSEG</sequence>
<evidence type="ECO:0008006" key="3">
    <source>
        <dbReference type="Google" id="ProtNLM"/>
    </source>
</evidence>
<keyword evidence="2" id="KW-1185">Reference proteome</keyword>
<evidence type="ECO:0000313" key="2">
    <source>
        <dbReference type="Proteomes" id="UP000019063"/>
    </source>
</evidence>
<protein>
    <recommendedName>
        <fullName evidence="3">Phage integrase</fullName>
    </recommendedName>
</protein>
<reference evidence="1 2" key="1">
    <citation type="journal article" date="2014" name="Antonie Van Leeuwenhoek">
        <title>Roseivivax atlanticus sp. nov., isolated from surface seawater of the Atlantic Ocean.</title>
        <authorList>
            <person name="Li G."/>
            <person name="Lai Q."/>
            <person name="Liu X."/>
            <person name="Sun F."/>
            <person name="Shao Z."/>
        </authorList>
    </citation>
    <scope>NUCLEOTIDE SEQUENCE [LARGE SCALE GENOMIC DNA]</scope>
    <source>
        <strain evidence="1 2">22II-s10s</strain>
    </source>
</reference>
<gene>
    <name evidence="1" type="ORF">ATO8_18105</name>
</gene>
<dbReference type="AlphaFoldDB" id="W4HFR8"/>